<protein>
    <submittedName>
        <fullName evidence="1">Uncharacterized protein</fullName>
    </submittedName>
</protein>
<organism evidence="1">
    <name type="scientific">Tanacetum cinerariifolium</name>
    <name type="common">Dalmatian daisy</name>
    <name type="synonym">Chrysanthemum cinerariifolium</name>
    <dbReference type="NCBI Taxonomy" id="118510"/>
    <lineage>
        <taxon>Eukaryota</taxon>
        <taxon>Viridiplantae</taxon>
        <taxon>Streptophyta</taxon>
        <taxon>Embryophyta</taxon>
        <taxon>Tracheophyta</taxon>
        <taxon>Spermatophyta</taxon>
        <taxon>Magnoliopsida</taxon>
        <taxon>eudicotyledons</taxon>
        <taxon>Gunneridae</taxon>
        <taxon>Pentapetalae</taxon>
        <taxon>asterids</taxon>
        <taxon>campanulids</taxon>
        <taxon>Asterales</taxon>
        <taxon>Asteraceae</taxon>
        <taxon>Asteroideae</taxon>
        <taxon>Anthemideae</taxon>
        <taxon>Anthemidinae</taxon>
        <taxon>Tanacetum</taxon>
    </lineage>
</organism>
<proteinExistence type="predicted"/>
<dbReference type="EMBL" id="BKCJ011108320">
    <property type="protein sequence ID" value="GFC87039.1"/>
    <property type="molecule type" value="Genomic_DNA"/>
</dbReference>
<dbReference type="AlphaFoldDB" id="A0A699RI86"/>
<comment type="caution">
    <text evidence="1">The sequence shown here is derived from an EMBL/GenBank/DDBJ whole genome shotgun (WGS) entry which is preliminary data.</text>
</comment>
<evidence type="ECO:0000313" key="1">
    <source>
        <dbReference type="EMBL" id="GFC87039.1"/>
    </source>
</evidence>
<sequence length="92" mass="10478">MDDYGIPTITRFTLGTYFIQNLCDSGFGNLNAGSVTSFGSMISFKDTFSASSSDKTWNLILRLKTRRILRNMESFVGGRVREGDYRLFKRTE</sequence>
<accession>A0A699RI86</accession>
<reference evidence="1" key="1">
    <citation type="journal article" date="2019" name="Sci. Rep.">
        <title>Draft genome of Tanacetum cinerariifolium, the natural source of mosquito coil.</title>
        <authorList>
            <person name="Yamashiro T."/>
            <person name="Shiraishi A."/>
            <person name="Satake H."/>
            <person name="Nakayama K."/>
        </authorList>
    </citation>
    <scope>NUCLEOTIDE SEQUENCE</scope>
</reference>
<name>A0A699RI86_TANCI</name>
<gene>
    <name evidence="1" type="ORF">Tci_859009</name>
</gene>